<feature type="domain" description="Major facilitator superfamily (MFS) profile" evidence="9">
    <location>
        <begin position="1"/>
        <end position="114"/>
    </location>
</feature>
<comment type="similarity">
    <text evidence="2">Belongs to the major facilitator superfamily. Sugar transporter (TC 2.A.1.1) family.</text>
</comment>
<dbReference type="Proteomes" id="UP000009009">
    <property type="component" value="Unassembled WGS sequence"/>
</dbReference>
<dbReference type="PRINTS" id="PR00171">
    <property type="entry name" value="SUGRTRNSPORT"/>
</dbReference>
<feature type="transmembrane region" description="Helical" evidence="8">
    <location>
        <begin position="29"/>
        <end position="52"/>
    </location>
</feature>
<protein>
    <submittedName>
        <fullName evidence="10">Hxt1p</fullName>
    </submittedName>
</protein>
<dbReference type="GO" id="GO:0005886">
    <property type="term" value="C:plasma membrane"/>
    <property type="evidence" value="ECO:0007669"/>
    <property type="project" value="TreeGrafter"/>
</dbReference>
<dbReference type="AlphaFoldDB" id="H0GQC2"/>
<dbReference type="Gene3D" id="1.20.1250.20">
    <property type="entry name" value="MFS general substrate transporter like domains"/>
    <property type="match status" value="1"/>
</dbReference>
<comment type="caution">
    <text evidence="10">The sequence shown here is derived from an EMBL/GenBank/DDBJ whole genome shotgun (WGS) entry which is preliminary data.</text>
</comment>
<evidence type="ECO:0000256" key="1">
    <source>
        <dbReference type="ARBA" id="ARBA00004141"/>
    </source>
</evidence>
<evidence type="ECO:0000256" key="4">
    <source>
        <dbReference type="ARBA" id="ARBA00022597"/>
    </source>
</evidence>
<dbReference type="Pfam" id="PF00083">
    <property type="entry name" value="Sugar_tr"/>
    <property type="match status" value="1"/>
</dbReference>
<sequence>MVVFASVGVTRLYPNGSDAPSSKGAGNCMIVFTMFYIFFFATTWAPVAYIVVAESFPQKVKTKAMAISTAFNWFWQFLIGFFTPFHYRRNQLLLWLRVCRVFSGNVPVCFLLFA</sequence>
<keyword evidence="7 8" id="KW-0472">Membrane</keyword>
<evidence type="ECO:0000313" key="10">
    <source>
        <dbReference type="EMBL" id="EHN03991.1"/>
    </source>
</evidence>
<proteinExistence type="inferred from homology"/>
<dbReference type="HOGENOM" id="CLU_136377_0_0_1"/>
<evidence type="ECO:0000256" key="7">
    <source>
        <dbReference type="ARBA" id="ARBA00023136"/>
    </source>
</evidence>
<dbReference type="PANTHER" id="PTHR48022">
    <property type="entry name" value="PLASTIDIC GLUCOSE TRANSPORTER 4"/>
    <property type="match status" value="1"/>
</dbReference>
<dbReference type="GO" id="GO:0005351">
    <property type="term" value="F:carbohydrate:proton symporter activity"/>
    <property type="evidence" value="ECO:0007669"/>
    <property type="project" value="TreeGrafter"/>
</dbReference>
<name>H0GQC2_SACCK</name>
<evidence type="ECO:0000313" key="11">
    <source>
        <dbReference type="Proteomes" id="UP000009009"/>
    </source>
</evidence>
<keyword evidence="5 8" id="KW-0812">Transmembrane</keyword>
<dbReference type="SUPFAM" id="SSF103473">
    <property type="entry name" value="MFS general substrate transporter"/>
    <property type="match status" value="1"/>
</dbReference>
<evidence type="ECO:0000256" key="6">
    <source>
        <dbReference type="ARBA" id="ARBA00022989"/>
    </source>
</evidence>
<dbReference type="InterPro" id="IPR005828">
    <property type="entry name" value="MFS_sugar_transport-like"/>
</dbReference>
<dbReference type="InterPro" id="IPR020846">
    <property type="entry name" value="MFS_dom"/>
</dbReference>
<dbReference type="PROSITE" id="PS50850">
    <property type="entry name" value="MFS"/>
    <property type="match status" value="1"/>
</dbReference>
<dbReference type="OrthoDB" id="8120565at2759"/>
<evidence type="ECO:0000259" key="9">
    <source>
        <dbReference type="PROSITE" id="PS50850"/>
    </source>
</evidence>
<evidence type="ECO:0000256" key="5">
    <source>
        <dbReference type="ARBA" id="ARBA00022692"/>
    </source>
</evidence>
<dbReference type="InterPro" id="IPR036259">
    <property type="entry name" value="MFS_trans_sf"/>
</dbReference>
<evidence type="ECO:0000256" key="3">
    <source>
        <dbReference type="ARBA" id="ARBA00022448"/>
    </source>
</evidence>
<evidence type="ECO:0000256" key="2">
    <source>
        <dbReference type="ARBA" id="ARBA00010992"/>
    </source>
</evidence>
<reference evidence="10 11" key="1">
    <citation type="journal article" date="2012" name="FEMS Yeast Res.">
        <title>The genome sequence of the wine yeast VIN7 reveals an allotriploid hybrid genome with Saccharomyces cerevisiae and Saccharomyces kudriavzevii origins.</title>
        <authorList>
            <person name="Borneman A.R."/>
            <person name="Desany B.A."/>
            <person name="Riches D."/>
            <person name="Affourtit J.P."/>
            <person name="Forgan A.H."/>
            <person name="Pretorius I.S."/>
            <person name="Egholm M."/>
            <person name="Chambers P.J."/>
        </authorList>
    </citation>
    <scope>NUCLEOTIDE SEQUENCE [LARGE SCALE GENOMIC DNA]</scope>
    <source>
        <strain evidence="10 11">VIN7</strain>
    </source>
</reference>
<keyword evidence="3" id="KW-0813">Transport</keyword>
<dbReference type="PANTHER" id="PTHR48022:SF75">
    <property type="entry name" value="GALACTOSE TRANSPORTER-RELATED"/>
    <property type="match status" value="1"/>
</dbReference>
<evidence type="ECO:0000256" key="8">
    <source>
        <dbReference type="SAM" id="Phobius"/>
    </source>
</evidence>
<feature type="transmembrane region" description="Helical" evidence="8">
    <location>
        <begin position="64"/>
        <end position="82"/>
    </location>
</feature>
<keyword evidence="6 8" id="KW-1133">Transmembrane helix</keyword>
<dbReference type="EMBL" id="AGVY01000053">
    <property type="protein sequence ID" value="EHN03991.1"/>
    <property type="molecule type" value="Genomic_DNA"/>
</dbReference>
<organism evidence="10 11">
    <name type="scientific">Saccharomyces cerevisiae x Saccharomyces kudriavzevii (strain VIN7)</name>
    <name type="common">Yeast</name>
    <dbReference type="NCBI Taxonomy" id="1095631"/>
    <lineage>
        <taxon>Eukaryota</taxon>
        <taxon>Fungi</taxon>
        <taxon>Dikarya</taxon>
        <taxon>Ascomycota</taxon>
        <taxon>Saccharomycotina</taxon>
        <taxon>Saccharomycetes</taxon>
        <taxon>Saccharomycetales</taxon>
        <taxon>Saccharomycetaceae</taxon>
        <taxon>Saccharomyces</taxon>
    </lineage>
</organism>
<gene>
    <name evidence="10" type="ORF">VIN7_5215</name>
</gene>
<dbReference type="PhylomeDB" id="H0GQC2"/>
<dbReference type="GO" id="GO:0055056">
    <property type="term" value="F:D-glucose transmembrane transporter activity"/>
    <property type="evidence" value="ECO:0007669"/>
    <property type="project" value="UniProtKB-ARBA"/>
</dbReference>
<dbReference type="InterPro" id="IPR050360">
    <property type="entry name" value="MFS_Sugar_Transporters"/>
</dbReference>
<accession>H0GQC2</accession>
<keyword evidence="11" id="KW-1185">Reference proteome</keyword>
<dbReference type="InterPro" id="IPR003663">
    <property type="entry name" value="Sugar/inositol_transpt"/>
</dbReference>
<comment type="subcellular location">
    <subcellularLocation>
        <location evidence="1">Membrane</location>
        <topology evidence="1">Multi-pass membrane protein</topology>
    </subcellularLocation>
</comment>
<keyword evidence="4" id="KW-0762">Sugar transport</keyword>